<protein>
    <submittedName>
        <fullName evidence="8">Flagellar hook-basal body protein</fullName>
    </submittedName>
</protein>
<keyword evidence="8" id="KW-0282">Flagellum</keyword>
<dbReference type="InterPro" id="IPR037925">
    <property type="entry name" value="FlgE/F/G-like"/>
</dbReference>
<dbReference type="Pfam" id="PF22692">
    <property type="entry name" value="LlgE_F_G_D1"/>
    <property type="match status" value="1"/>
</dbReference>
<dbReference type="Pfam" id="PF00460">
    <property type="entry name" value="Flg_bb_rod"/>
    <property type="match status" value="1"/>
</dbReference>
<gene>
    <name evidence="8" type="ORF">ACFPN2_26680</name>
</gene>
<keyword evidence="3 4" id="KW-0975">Bacterial flagellum</keyword>
<organism evidence="8 9">
    <name type="scientific">Steroidobacter flavus</name>
    <dbReference type="NCBI Taxonomy" id="1842136"/>
    <lineage>
        <taxon>Bacteria</taxon>
        <taxon>Pseudomonadati</taxon>
        <taxon>Pseudomonadota</taxon>
        <taxon>Gammaproteobacteria</taxon>
        <taxon>Steroidobacterales</taxon>
        <taxon>Steroidobacteraceae</taxon>
        <taxon>Steroidobacter</taxon>
    </lineage>
</organism>
<comment type="caution">
    <text evidence="8">The sequence shown here is derived from an EMBL/GenBank/DDBJ whole genome shotgun (WGS) entry which is preliminary data.</text>
</comment>
<keyword evidence="8" id="KW-0969">Cilium</keyword>
<keyword evidence="8" id="KW-0966">Cell projection</keyword>
<keyword evidence="9" id="KW-1185">Reference proteome</keyword>
<feature type="domain" description="Flagellar basal body rod protein N-terminal" evidence="5">
    <location>
        <begin position="5"/>
        <end position="35"/>
    </location>
</feature>
<evidence type="ECO:0000313" key="8">
    <source>
        <dbReference type="EMBL" id="MFC4312699.1"/>
    </source>
</evidence>
<dbReference type="InterPro" id="IPR001444">
    <property type="entry name" value="Flag_bb_rod_N"/>
</dbReference>
<evidence type="ECO:0000256" key="1">
    <source>
        <dbReference type="ARBA" id="ARBA00004117"/>
    </source>
</evidence>
<evidence type="ECO:0000259" key="6">
    <source>
        <dbReference type="Pfam" id="PF06429"/>
    </source>
</evidence>
<proteinExistence type="inferred from homology"/>
<name>A0ABV8T275_9GAMM</name>
<dbReference type="PANTHER" id="PTHR30435">
    <property type="entry name" value="FLAGELLAR PROTEIN"/>
    <property type="match status" value="1"/>
</dbReference>
<evidence type="ECO:0000259" key="7">
    <source>
        <dbReference type="Pfam" id="PF22692"/>
    </source>
</evidence>
<feature type="domain" description="Flagellar hook protein FlgE/F/G-like D1" evidence="7">
    <location>
        <begin position="92"/>
        <end position="154"/>
    </location>
</feature>
<evidence type="ECO:0000259" key="5">
    <source>
        <dbReference type="Pfam" id="PF00460"/>
    </source>
</evidence>
<feature type="domain" description="Flagellar basal-body/hook protein C-terminal" evidence="6">
    <location>
        <begin position="210"/>
        <end position="255"/>
    </location>
</feature>
<evidence type="ECO:0000256" key="3">
    <source>
        <dbReference type="ARBA" id="ARBA00023143"/>
    </source>
</evidence>
<evidence type="ECO:0000313" key="9">
    <source>
        <dbReference type="Proteomes" id="UP001595904"/>
    </source>
</evidence>
<dbReference type="EMBL" id="JBHSDU010000014">
    <property type="protein sequence ID" value="MFC4312699.1"/>
    <property type="molecule type" value="Genomic_DNA"/>
</dbReference>
<dbReference type="Proteomes" id="UP001595904">
    <property type="component" value="Unassembled WGS sequence"/>
</dbReference>
<dbReference type="InterPro" id="IPR053967">
    <property type="entry name" value="LlgE_F_G-like_D1"/>
</dbReference>
<dbReference type="RefSeq" id="WP_380602322.1">
    <property type="nucleotide sequence ID" value="NZ_JBHSDU010000014.1"/>
</dbReference>
<comment type="similarity">
    <text evidence="2 4">Belongs to the flagella basal body rod proteins family.</text>
</comment>
<dbReference type="InterPro" id="IPR010930">
    <property type="entry name" value="Flg_bb/hook_C_dom"/>
</dbReference>
<evidence type="ECO:0000256" key="2">
    <source>
        <dbReference type="ARBA" id="ARBA00009677"/>
    </source>
</evidence>
<accession>A0ABV8T275</accession>
<dbReference type="PANTHER" id="PTHR30435:SF19">
    <property type="entry name" value="FLAGELLAR BASAL-BODY ROD PROTEIN FLGG"/>
    <property type="match status" value="1"/>
</dbReference>
<reference evidence="9" key="1">
    <citation type="journal article" date="2019" name="Int. J. Syst. Evol. Microbiol.">
        <title>The Global Catalogue of Microorganisms (GCM) 10K type strain sequencing project: providing services to taxonomists for standard genome sequencing and annotation.</title>
        <authorList>
            <consortium name="The Broad Institute Genomics Platform"/>
            <consortium name="The Broad Institute Genome Sequencing Center for Infectious Disease"/>
            <person name="Wu L."/>
            <person name="Ma J."/>
        </authorList>
    </citation>
    <scope>NUCLEOTIDE SEQUENCE [LARGE SCALE GENOMIC DNA]</scope>
    <source>
        <strain evidence="9">CGMCC 1.10759</strain>
    </source>
</reference>
<dbReference type="NCBIfam" id="TIGR03506">
    <property type="entry name" value="FlgEFG_subfam"/>
    <property type="match status" value="2"/>
</dbReference>
<dbReference type="InterPro" id="IPR020013">
    <property type="entry name" value="Flagellar_FlgE/F/G"/>
</dbReference>
<evidence type="ECO:0000256" key="4">
    <source>
        <dbReference type="RuleBase" id="RU362116"/>
    </source>
</evidence>
<comment type="subcellular location">
    <subcellularLocation>
        <location evidence="1 4">Bacterial flagellum basal body</location>
    </subcellularLocation>
</comment>
<dbReference type="SUPFAM" id="SSF117143">
    <property type="entry name" value="Flagellar hook protein flgE"/>
    <property type="match status" value="1"/>
</dbReference>
<sequence length="257" mass="26933">MFDALYVGAAGMRGEQLQIDSIAHNLANLNTIGFRRGVTTFSEVSAALATTAANGVLGDGSEVFRGAGVTTGTTLSSRAGELRQTGESLDVAIDGLGFIEVIRSDGTPAYSRAGRLRVNDNGELATADGSPLAAGIQIPNDVHEIVIKEDGRVMTTNDQGESVELGQIELVTFPNPTALRPAGGNLYVADASVGQPETALPGQSGMGQLRQGFVESSNVQMADELVSMMLAQRAFELNSRVVQAADQLMSITNSLYR</sequence>
<dbReference type="Pfam" id="PF06429">
    <property type="entry name" value="Flg_bbr_C"/>
    <property type="match status" value="1"/>
</dbReference>